<keyword evidence="3" id="KW-0235">DNA replication</keyword>
<keyword evidence="8" id="KW-1185">Reference proteome</keyword>
<dbReference type="Pfam" id="PF02724">
    <property type="entry name" value="CDC45"/>
    <property type="match status" value="1"/>
</dbReference>
<comment type="similarity">
    <text evidence="2">Belongs to the CDC45 family.</text>
</comment>
<dbReference type="GO" id="GO:0003697">
    <property type="term" value="F:single-stranded DNA binding"/>
    <property type="evidence" value="ECO:0007669"/>
    <property type="project" value="TreeGrafter"/>
</dbReference>
<dbReference type="GO" id="GO:0003688">
    <property type="term" value="F:DNA replication origin binding"/>
    <property type="evidence" value="ECO:0007669"/>
    <property type="project" value="TreeGrafter"/>
</dbReference>
<dbReference type="GO" id="GO:0031261">
    <property type="term" value="C:DNA replication preinitiation complex"/>
    <property type="evidence" value="ECO:0007669"/>
    <property type="project" value="TreeGrafter"/>
</dbReference>
<dbReference type="FunCoup" id="A0A409WG74">
    <property type="interactions" value="316"/>
</dbReference>
<feature type="compositionally biased region" description="Acidic residues" evidence="6">
    <location>
        <begin position="189"/>
        <end position="201"/>
    </location>
</feature>
<evidence type="ECO:0000256" key="5">
    <source>
        <dbReference type="ARBA" id="ARBA00023306"/>
    </source>
</evidence>
<dbReference type="PANTHER" id="PTHR10507">
    <property type="entry name" value="CDC45-RELATED PROTEIN"/>
    <property type="match status" value="1"/>
</dbReference>
<dbReference type="STRING" id="93625.A0A409WG74"/>
<dbReference type="GO" id="GO:0000727">
    <property type="term" value="P:double-strand break repair via break-induced replication"/>
    <property type="evidence" value="ECO:0007669"/>
    <property type="project" value="TreeGrafter"/>
</dbReference>
<feature type="compositionally biased region" description="Polar residues" evidence="6">
    <location>
        <begin position="492"/>
        <end position="503"/>
    </location>
</feature>
<dbReference type="GO" id="GO:0006270">
    <property type="term" value="P:DNA replication initiation"/>
    <property type="evidence" value="ECO:0007669"/>
    <property type="project" value="InterPro"/>
</dbReference>
<evidence type="ECO:0000256" key="1">
    <source>
        <dbReference type="ARBA" id="ARBA00004123"/>
    </source>
</evidence>
<name>A0A409WG74_PSICY</name>
<dbReference type="OrthoDB" id="10258882at2759"/>
<dbReference type="PANTHER" id="PTHR10507:SF0">
    <property type="entry name" value="CELL DIVISION CONTROL PROTEIN 45 HOMOLOG"/>
    <property type="match status" value="1"/>
</dbReference>
<comment type="caution">
    <text evidence="7">The sequence shown here is derived from an EMBL/GenBank/DDBJ whole genome shotgun (WGS) entry which is preliminary data.</text>
</comment>
<reference evidence="7 8" key="1">
    <citation type="journal article" date="2018" name="Evol. Lett.">
        <title>Horizontal gene cluster transfer increased hallucinogenic mushroom diversity.</title>
        <authorList>
            <person name="Reynolds H.T."/>
            <person name="Vijayakumar V."/>
            <person name="Gluck-Thaler E."/>
            <person name="Korotkin H.B."/>
            <person name="Matheny P.B."/>
            <person name="Slot J.C."/>
        </authorList>
    </citation>
    <scope>NUCLEOTIDE SEQUENCE [LARGE SCALE GENOMIC DNA]</scope>
    <source>
        <strain evidence="7 8">2631</strain>
    </source>
</reference>
<organism evidence="7 8">
    <name type="scientific">Psilocybe cyanescens</name>
    <dbReference type="NCBI Taxonomy" id="93625"/>
    <lineage>
        <taxon>Eukaryota</taxon>
        <taxon>Fungi</taxon>
        <taxon>Dikarya</taxon>
        <taxon>Basidiomycota</taxon>
        <taxon>Agaricomycotina</taxon>
        <taxon>Agaricomycetes</taxon>
        <taxon>Agaricomycetidae</taxon>
        <taxon>Agaricales</taxon>
        <taxon>Agaricineae</taxon>
        <taxon>Strophariaceae</taxon>
        <taxon>Psilocybe</taxon>
    </lineage>
</organism>
<accession>A0A409WG74</accession>
<proteinExistence type="inferred from homology"/>
<protein>
    <recommendedName>
        <fullName evidence="9">CDC45-like protein</fullName>
    </recommendedName>
</protein>
<dbReference type="EMBL" id="NHYD01003438">
    <property type="protein sequence ID" value="PPQ77502.1"/>
    <property type="molecule type" value="Genomic_DNA"/>
</dbReference>
<sequence>MVYFPHPSLAGDRPSYLHAYNSILKSHRRSPLASASSVNILVSPNVDALCATRMLATLFKQDDIAYRIVPVSGPNDVATIRHELKKNTDLHTLILINLGGTFDLSAPDWFGELDLKVAIHVIDSTRPRGLDNLFLGGDNGARILVWDDGDAEKLVEEKKSWEIIQYEPEPDTEDDDSDEGSEDQKDFGEEGDDGFSDDEGLEMPLSESGSPFNKRKKGVQNGSRKRRRKEAVEFEFHRKKLNKYYEHGLSHGQSASSTIYILATLLERVDNDFLWLAILGLTYQYITSRISREDYETYHSVYYDEVSRLNPRLTVNEIAQSSKSVNPDDMGVRTSEELRFMLFRHWTLYDAMFHSSYVASKLGIWKERGRQRLTGLLAKMGFSIPQTQQPYSHMDMDLKKTLTNKLNDIAPEYGLVELSYPSFMRCYGFHSQPLSAADAVEGISALLDVAEGLRMEVEIEGMRNGGEWFGGGRTWEGANSTKATPKIEVEPNTKTGDSINALNDENPEEGASRPRGEPGWWTKNFWTAYDALSDIDTLKGSLSLAMSLQRAIIRQGTSIIDKQDIRTMRNHRVVVLTQGPDLPLFCNPGILSRLALWLVDALRDRLPGTVVGTSSKKKALPIVIACLDEAKGLYTVIGMMAALEFGQIRKNQFSIAFLNAEADTDIFAEYAGFHTNIIQIDHQDLNKFLHALCK</sequence>
<evidence type="ECO:0000256" key="2">
    <source>
        <dbReference type="ARBA" id="ARBA00010727"/>
    </source>
</evidence>
<dbReference type="InterPro" id="IPR003874">
    <property type="entry name" value="CDC45"/>
</dbReference>
<dbReference type="AlphaFoldDB" id="A0A409WG74"/>
<keyword evidence="4" id="KW-0539">Nucleus</keyword>
<evidence type="ECO:0008006" key="9">
    <source>
        <dbReference type="Google" id="ProtNLM"/>
    </source>
</evidence>
<dbReference type="Proteomes" id="UP000283269">
    <property type="component" value="Unassembled WGS sequence"/>
</dbReference>
<dbReference type="GO" id="GO:1902977">
    <property type="term" value="P:mitotic DNA replication preinitiation complex assembly"/>
    <property type="evidence" value="ECO:0007669"/>
    <property type="project" value="TreeGrafter"/>
</dbReference>
<evidence type="ECO:0000313" key="8">
    <source>
        <dbReference type="Proteomes" id="UP000283269"/>
    </source>
</evidence>
<dbReference type="InParanoid" id="A0A409WG74"/>
<keyword evidence="5" id="KW-0131">Cell cycle</keyword>
<evidence type="ECO:0000256" key="6">
    <source>
        <dbReference type="SAM" id="MobiDB-lite"/>
    </source>
</evidence>
<feature type="compositionally biased region" description="Basic residues" evidence="6">
    <location>
        <begin position="213"/>
        <end position="229"/>
    </location>
</feature>
<evidence type="ECO:0000313" key="7">
    <source>
        <dbReference type="EMBL" id="PPQ77502.1"/>
    </source>
</evidence>
<feature type="compositionally biased region" description="Acidic residues" evidence="6">
    <location>
        <begin position="168"/>
        <end position="181"/>
    </location>
</feature>
<evidence type="ECO:0000256" key="4">
    <source>
        <dbReference type="ARBA" id="ARBA00023242"/>
    </source>
</evidence>
<dbReference type="GO" id="GO:0003682">
    <property type="term" value="F:chromatin binding"/>
    <property type="evidence" value="ECO:0007669"/>
    <property type="project" value="TreeGrafter"/>
</dbReference>
<evidence type="ECO:0000256" key="3">
    <source>
        <dbReference type="ARBA" id="ARBA00022705"/>
    </source>
</evidence>
<gene>
    <name evidence="7" type="ORF">CVT25_011299</name>
</gene>
<feature type="region of interest" description="Disordered" evidence="6">
    <location>
        <begin position="159"/>
        <end position="231"/>
    </location>
</feature>
<feature type="region of interest" description="Disordered" evidence="6">
    <location>
        <begin position="488"/>
        <end position="516"/>
    </location>
</feature>
<comment type="subcellular location">
    <subcellularLocation>
        <location evidence="1">Nucleus</location>
    </subcellularLocation>
</comment>